<dbReference type="EMBL" id="JAHTBI010000178">
    <property type="protein sequence ID" value="MBV6290504.1"/>
    <property type="molecule type" value="Genomic_DNA"/>
</dbReference>
<organism evidence="1 2">
    <name type="scientific">Pseudomonas aegrilactucae</name>
    <dbReference type="NCBI Taxonomy" id="2854028"/>
    <lineage>
        <taxon>Bacteria</taxon>
        <taxon>Pseudomonadati</taxon>
        <taxon>Pseudomonadota</taxon>
        <taxon>Gammaproteobacteria</taxon>
        <taxon>Pseudomonadales</taxon>
        <taxon>Pseudomonadaceae</taxon>
        <taxon>Pseudomonas</taxon>
    </lineage>
</organism>
<reference evidence="1" key="2">
    <citation type="journal article" date="2023" name="Plant Pathol.">
        <title>Dismantling and reorganizing Pseudomonas marginalis sensu#lato.</title>
        <authorList>
            <person name="Sawada H."/>
            <person name="Fujikawa T."/>
            <person name="Satou M."/>
        </authorList>
    </citation>
    <scope>NUCLEOTIDE SEQUENCE</scope>
    <source>
        <strain evidence="1">MAFF 301350</strain>
    </source>
</reference>
<evidence type="ECO:0008006" key="3">
    <source>
        <dbReference type="Google" id="ProtNLM"/>
    </source>
</evidence>
<gene>
    <name evidence="1" type="ORF">KUO17_26415</name>
</gene>
<accession>A0A9Q2XSU4</accession>
<protein>
    <recommendedName>
        <fullName evidence="3">Type IV secretion protein Rhs</fullName>
    </recommendedName>
</protein>
<evidence type="ECO:0000313" key="2">
    <source>
        <dbReference type="Proteomes" id="UP001106592"/>
    </source>
</evidence>
<dbReference type="Proteomes" id="UP001106592">
    <property type="component" value="Unassembled WGS sequence"/>
</dbReference>
<name>A0A9Q2XSU4_9PSED</name>
<sequence length="87" mass="8911">ISYAGGLNLYAYAPNPVGWIDPSGLAGYKAKASTVGSDVTNRGVHVNVTGDGIPKNSGHIALMPDASGTKIVLEPADPGMRRMKASS</sequence>
<dbReference type="Gene3D" id="2.180.10.10">
    <property type="entry name" value="RHS repeat-associated core"/>
    <property type="match status" value="1"/>
</dbReference>
<comment type="caution">
    <text evidence="1">The sequence shown here is derived from an EMBL/GenBank/DDBJ whole genome shotgun (WGS) entry which is preliminary data.</text>
</comment>
<keyword evidence="2" id="KW-1185">Reference proteome</keyword>
<proteinExistence type="predicted"/>
<dbReference type="AlphaFoldDB" id="A0A9Q2XSU4"/>
<evidence type="ECO:0000313" key="1">
    <source>
        <dbReference type="EMBL" id="MBV6290504.1"/>
    </source>
</evidence>
<feature type="non-terminal residue" evidence="1">
    <location>
        <position position="1"/>
    </location>
</feature>
<reference evidence="1" key="1">
    <citation type="journal article" date="2022" name="Int. J. Syst. Evol. Microbiol.">
        <title>Pseudomonas aegrilactucae sp. nov. and Pseudomonas morbosilactucae sp. nov., pathogens causing bacterial rot of lettuce in Japan.</title>
        <authorList>
            <person name="Sawada H."/>
            <person name="Fujikawa T."/>
            <person name="Satou M."/>
        </authorList>
    </citation>
    <scope>NUCLEOTIDE SEQUENCE</scope>
    <source>
        <strain evidence="1">MAFF 301350</strain>
    </source>
</reference>